<keyword evidence="3" id="KW-1185">Reference proteome</keyword>
<gene>
    <name evidence="2" type="ORF">CVLEPA_LOCUS31423</name>
</gene>
<dbReference type="Proteomes" id="UP001642483">
    <property type="component" value="Unassembled WGS sequence"/>
</dbReference>
<accession>A0ABP0H1S8</accession>
<proteinExistence type="predicted"/>
<evidence type="ECO:0000313" key="3">
    <source>
        <dbReference type="Proteomes" id="UP001642483"/>
    </source>
</evidence>
<evidence type="ECO:0000256" key="1">
    <source>
        <dbReference type="SAM" id="MobiDB-lite"/>
    </source>
</evidence>
<sequence>MGCGHSKTGTDNNKTSCLRKFFCCSCCNTGDKNSHETPYRSQHLPEGRDQVPTYDVTGYTRPKLKTESEISPTTLAFMSFAQRNEHLTELDRSVIEHNKTEYPLYYVRMEDEERFSTNYETPQNVRRNEHFPMKIEEEATKL</sequence>
<name>A0ABP0H1S8_CLALP</name>
<protein>
    <submittedName>
        <fullName evidence="2">Uncharacterized protein</fullName>
    </submittedName>
</protein>
<evidence type="ECO:0000313" key="2">
    <source>
        <dbReference type="EMBL" id="CAK8697944.1"/>
    </source>
</evidence>
<feature type="region of interest" description="Disordered" evidence="1">
    <location>
        <begin position="35"/>
        <end position="55"/>
    </location>
</feature>
<comment type="caution">
    <text evidence="2">The sequence shown here is derived from an EMBL/GenBank/DDBJ whole genome shotgun (WGS) entry which is preliminary data.</text>
</comment>
<feature type="compositionally biased region" description="Basic and acidic residues" evidence="1">
    <location>
        <begin position="35"/>
        <end position="49"/>
    </location>
</feature>
<organism evidence="2 3">
    <name type="scientific">Clavelina lepadiformis</name>
    <name type="common">Light-bulb sea squirt</name>
    <name type="synonym">Ascidia lepadiformis</name>
    <dbReference type="NCBI Taxonomy" id="159417"/>
    <lineage>
        <taxon>Eukaryota</taxon>
        <taxon>Metazoa</taxon>
        <taxon>Chordata</taxon>
        <taxon>Tunicata</taxon>
        <taxon>Ascidiacea</taxon>
        <taxon>Aplousobranchia</taxon>
        <taxon>Clavelinidae</taxon>
        <taxon>Clavelina</taxon>
    </lineage>
</organism>
<reference evidence="2 3" key="1">
    <citation type="submission" date="2024-02" db="EMBL/GenBank/DDBJ databases">
        <authorList>
            <person name="Daric V."/>
            <person name="Darras S."/>
        </authorList>
    </citation>
    <scope>NUCLEOTIDE SEQUENCE [LARGE SCALE GENOMIC DNA]</scope>
</reference>
<dbReference type="EMBL" id="CAWYQH010000174">
    <property type="protein sequence ID" value="CAK8697944.1"/>
    <property type="molecule type" value="Genomic_DNA"/>
</dbReference>